<feature type="binding site" evidence="5">
    <location>
        <begin position="133"/>
        <end position="134"/>
    </location>
    <ligand>
        <name>pyridoxal 5'-phosphate</name>
        <dbReference type="ChEBI" id="CHEBI:597326"/>
    </ligand>
</feature>
<protein>
    <recommendedName>
        <fullName evidence="5">Acetylornithine aminotransferase</fullName>
        <shortName evidence="5">ACOAT</shortName>
        <ecNumber evidence="5">2.6.1.11</ecNumber>
    </recommendedName>
</protein>
<keyword evidence="8" id="KW-1185">Reference proteome</keyword>
<keyword evidence="2 5" id="KW-0028">Amino-acid biosynthesis</keyword>
<keyword evidence="4 5" id="KW-0663">Pyridoxal phosphate</keyword>
<comment type="subunit">
    <text evidence="5">Homodimer.</text>
</comment>
<feature type="modified residue" description="N6-(pyridoxal phosphate)lysine" evidence="5">
    <location>
        <position position="279"/>
    </location>
</feature>
<dbReference type="Gene3D" id="3.90.1150.10">
    <property type="entry name" value="Aspartate Aminotransferase, domain 1"/>
    <property type="match status" value="1"/>
</dbReference>
<proteinExistence type="inferred from homology"/>
<dbReference type="PANTHER" id="PTHR11986:SF79">
    <property type="entry name" value="ACETYLORNITHINE AMINOTRANSFERASE, MITOCHONDRIAL"/>
    <property type="match status" value="1"/>
</dbReference>
<comment type="pathway">
    <text evidence="5">Amino-acid biosynthesis; L-arginine biosynthesis; N(2)-acetyl-L-ornithine from L-glutamate: step 4/4.</text>
</comment>
<name>A0ABW5QWD0_9BACL</name>
<dbReference type="Pfam" id="PF00202">
    <property type="entry name" value="Aminotran_3"/>
    <property type="match status" value="1"/>
</dbReference>
<evidence type="ECO:0000256" key="6">
    <source>
        <dbReference type="SAM" id="MobiDB-lite"/>
    </source>
</evidence>
<comment type="caution">
    <text evidence="7">The sequence shown here is derived from an EMBL/GenBank/DDBJ whole genome shotgun (WGS) entry which is preliminary data.</text>
</comment>
<feature type="binding site" evidence="5">
    <location>
        <position position="168"/>
    </location>
    <ligand>
        <name>N(2)-acetyl-L-ornithine</name>
        <dbReference type="ChEBI" id="CHEBI:57805"/>
    </ligand>
</feature>
<dbReference type="InterPro" id="IPR005814">
    <property type="entry name" value="Aminotrans_3"/>
</dbReference>
<sequence length="424" mass="45549">MSPITQTQLQQPALKSGDAMTSPGSLDGKTITGGHKSPADSILFTAVRPDLVMERGEGMYLWDTAGNRYLDFTGGWAVNSLGHSPAALQEALARQASLLVHASPAFYNKPMLEFAKLLTDISCFDKVFFTSTGAEANESAVKLARKYGALHKNGAYEIITVTNGFHGRTLAMMSATGKPQWQTLFEPKVPGFKHVPLNDIDALFAAVSDNTCAIMLELVQGEGGVHAANESYLYAIRKMCDIYDIMLIVDEVQTGLGRTGAMFAYEHYGIEPDIMTLGKGVGGGFPLAAMLAKEKLDLFEAGDQGGTYTGQPLGMAAGLAVVQEIMKRDLAQNAAVQGQYLLDGLQKLASKHNLSNIRGKGLLVAFDLPYHYGSELVAACREAGLLVNSPQPGTIRLMPPLIVQQSDIDDMLRLLDQALSQFAG</sequence>
<evidence type="ECO:0000313" key="8">
    <source>
        <dbReference type="Proteomes" id="UP001597493"/>
    </source>
</evidence>
<dbReference type="PIRSF" id="PIRSF000521">
    <property type="entry name" value="Transaminase_4ab_Lys_Orn"/>
    <property type="match status" value="1"/>
</dbReference>
<comment type="subcellular location">
    <subcellularLocation>
        <location evidence="5">Cytoplasm</location>
    </subcellularLocation>
</comment>
<keyword evidence="5" id="KW-0055">Arginine biosynthesis</keyword>
<dbReference type="HAMAP" id="MF_01107">
    <property type="entry name" value="ArgD_aminotrans_3"/>
    <property type="match status" value="1"/>
</dbReference>
<comment type="miscellaneous">
    <text evidence="5">May also have succinyldiaminopimelate aminotransferase activity, thus carrying out the corresponding step in lysine biosynthesis.</text>
</comment>
<comment type="catalytic activity">
    <reaction evidence="5">
        <text>N(2)-acetyl-L-ornithine + 2-oxoglutarate = N-acetyl-L-glutamate 5-semialdehyde + L-glutamate</text>
        <dbReference type="Rhea" id="RHEA:18049"/>
        <dbReference type="ChEBI" id="CHEBI:16810"/>
        <dbReference type="ChEBI" id="CHEBI:29123"/>
        <dbReference type="ChEBI" id="CHEBI:29985"/>
        <dbReference type="ChEBI" id="CHEBI:57805"/>
        <dbReference type="EC" id="2.6.1.11"/>
    </reaction>
</comment>
<dbReference type="Proteomes" id="UP001597493">
    <property type="component" value="Unassembled WGS sequence"/>
</dbReference>
<dbReference type="NCBIfam" id="NF002325">
    <property type="entry name" value="PRK01278.1"/>
    <property type="match status" value="1"/>
</dbReference>
<dbReference type="InterPro" id="IPR015424">
    <property type="entry name" value="PyrdxlP-dep_Trfase"/>
</dbReference>
<reference evidence="8" key="1">
    <citation type="journal article" date="2019" name="Int. J. Syst. Evol. Microbiol.">
        <title>The Global Catalogue of Microorganisms (GCM) 10K type strain sequencing project: providing services to taxonomists for standard genome sequencing and annotation.</title>
        <authorList>
            <consortium name="The Broad Institute Genomics Platform"/>
            <consortium name="The Broad Institute Genome Sequencing Center for Infectious Disease"/>
            <person name="Wu L."/>
            <person name="Ma J."/>
        </authorList>
    </citation>
    <scope>NUCLEOTIDE SEQUENCE [LARGE SCALE GENOMIC DNA]</scope>
    <source>
        <strain evidence="8">TISTR 1827</strain>
    </source>
</reference>
<dbReference type="CDD" id="cd00610">
    <property type="entry name" value="OAT_like"/>
    <property type="match status" value="1"/>
</dbReference>
<evidence type="ECO:0000256" key="2">
    <source>
        <dbReference type="ARBA" id="ARBA00022605"/>
    </source>
</evidence>
<keyword evidence="5" id="KW-0963">Cytoplasm</keyword>
<evidence type="ECO:0000256" key="5">
    <source>
        <dbReference type="HAMAP-Rule" id="MF_01107"/>
    </source>
</evidence>
<comment type="cofactor">
    <cofactor evidence="5">
        <name>pyridoxal 5'-phosphate</name>
        <dbReference type="ChEBI" id="CHEBI:597326"/>
    </cofactor>
    <text evidence="5">Binds 1 pyridoxal phosphate per subunit.</text>
</comment>
<dbReference type="PANTHER" id="PTHR11986">
    <property type="entry name" value="AMINOTRANSFERASE CLASS III"/>
    <property type="match status" value="1"/>
</dbReference>
<dbReference type="InterPro" id="IPR050103">
    <property type="entry name" value="Class-III_PLP-dep_AT"/>
</dbReference>
<evidence type="ECO:0000256" key="1">
    <source>
        <dbReference type="ARBA" id="ARBA00022576"/>
    </source>
</evidence>
<feature type="compositionally biased region" description="Polar residues" evidence="6">
    <location>
        <begin position="1"/>
        <end position="13"/>
    </location>
</feature>
<dbReference type="RefSeq" id="WP_379272511.1">
    <property type="nucleotide sequence ID" value="NZ_JBHUGT010000013.1"/>
</dbReference>
<comment type="caution">
    <text evidence="5">Lacks conserved residue(s) required for the propagation of feature annotation.</text>
</comment>
<dbReference type="InterPro" id="IPR004636">
    <property type="entry name" value="AcOrn/SuccOrn_fam"/>
</dbReference>
<keyword evidence="1 5" id="KW-0032">Aminotransferase</keyword>
<dbReference type="Gene3D" id="3.40.640.10">
    <property type="entry name" value="Type I PLP-dependent aspartate aminotransferase-like (Major domain)"/>
    <property type="match status" value="1"/>
</dbReference>
<dbReference type="NCBIfam" id="TIGR00707">
    <property type="entry name" value="argD"/>
    <property type="match status" value="1"/>
</dbReference>
<gene>
    <name evidence="5" type="primary">argD</name>
    <name evidence="7" type="ORF">ACFSW5_10670</name>
</gene>
<dbReference type="InterPro" id="IPR049704">
    <property type="entry name" value="Aminotrans_3_PPA_site"/>
</dbReference>
<comment type="similarity">
    <text evidence="5">Belongs to the class-III pyridoxal-phosphate-dependent aminotransferase family. ArgD subfamily.</text>
</comment>
<keyword evidence="3 5" id="KW-0808">Transferase</keyword>
<dbReference type="InterPro" id="IPR015422">
    <property type="entry name" value="PyrdxlP-dep_Trfase_small"/>
</dbReference>
<evidence type="ECO:0000256" key="3">
    <source>
        <dbReference type="ARBA" id="ARBA00022679"/>
    </source>
</evidence>
<dbReference type="PROSITE" id="PS00600">
    <property type="entry name" value="AA_TRANSFER_CLASS_3"/>
    <property type="match status" value="1"/>
</dbReference>
<accession>A0ABW5QWD0</accession>
<dbReference type="SUPFAM" id="SSF53383">
    <property type="entry name" value="PLP-dependent transferases"/>
    <property type="match status" value="1"/>
</dbReference>
<organism evidence="7 8">
    <name type="scientific">Paenibacillus thailandensis</name>
    <dbReference type="NCBI Taxonomy" id="393250"/>
    <lineage>
        <taxon>Bacteria</taxon>
        <taxon>Bacillati</taxon>
        <taxon>Bacillota</taxon>
        <taxon>Bacilli</taxon>
        <taxon>Bacillales</taxon>
        <taxon>Paenibacillaceae</taxon>
        <taxon>Paenibacillus</taxon>
    </lineage>
</organism>
<dbReference type="GO" id="GO:0008483">
    <property type="term" value="F:transaminase activity"/>
    <property type="evidence" value="ECO:0007669"/>
    <property type="project" value="UniProtKB-KW"/>
</dbReference>
<dbReference type="EMBL" id="JBHUMY010000011">
    <property type="protein sequence ID" value="MFD2660707.1"/>
    <property type="molecule type" value="Genomic_DNA"/>
</dbReference>
<feature type="binding site" evidence="5">
    <location>
        <position position="165"/>
    </location>
    <ligand>
        <name>pyridoxal 5'-phosphate</name>
        <dbReference type="ChEBI" id="CHEBI:597326"/>
    </ligand>
</feature>
<feature type="binding site" evidence="5">
    <location>
        <begin position="250"/>
        <end position="253"/>
    </location>
    <ligand>
        <name>pyridoxal 5'-phosphate</name>
        <dbReference type="ChEBI" id="CHEBI:597326"/>
    </ligand>
</feature>
<feature type="region of interest" description="Disordered" evidence="6">
    <location>
        <begin position="1"/>
        <end position="34"/>
    </location>
</feature>
<evidence type="ECO:0000313" key="7">
    <source>
        <dbReference type="EMBL" id="MFD2660707.1"/>
    </source>
</evidence>
<dbReference type="EC" id="2.6.1.11" evidence="5"/>
<feature type="binding site" evidence="5">
    <location>
        <position position="307"/>
    </location>
    <ligand>
        <name>pyridoxal 5'-phosphate</name>
        <dbReference type="ChEBI" id="CHEBI:597326"/>
    </ligand>
</feature>
<dbReference type="InterPro" id="IPR015421">
    <property type="entry name" value="PyrdxlP-dep_Trfase_major"/>
</dbReference>
<evidence type="ECO:0000256" key="4">
    <source>
        <dbReference type="ARBA" id="ARBA00022898"/>
    </source>
</evidence>